<accession>A0A5S9R5C3</accession>
<dbReference type="Proteomes" id="UP000430146">
    <property type="component" value="Unassembled WGS sequence"/>
</dbReference>
<keyword evidence="1" id="KW-0732">Signal</keyword>
<gene>
    <name evidence="2" type="ORF">AELLOGFF_05672</name>
</gene>
<name>A0A5S9R5C3_MYCVN</name>
<sequence>MKNTTATTAITAITAAGFAAAFLGLAGSAAAGPWPPKAAPSGNSAADTISSLEADGNRVIVNRQGSTALDNAEVVSVRQGQPIREYVWDAQGDRKVLETTGNVYLVDVK</sequence>
<evidence type="ECO:0000313" key="2">
    <source>
        <dbReference type="EMBL" id="CAA0130115.1"/>
    </source>
</evidence>
<protein>
    <submittedName>
        <fullName evidence="2">Uncharacterized protein</fullName>
    </submittedName>
</protein>
<dbReference type="OrthoDB" id="4639899at2"/>
<proteinExistence type="predicted"/>
<feature type="signal peptide" evidence="1">
    <location>
        <begin position="1"/>
        <end position="31"/>
    </location>
</feature>
<keyword evidence="3" id="KW-1185">Reference proteome</keyword>
<evidence type="ECO:0000313" key="3">
    <source>
        <dbReference type="Proteomes" id="UP000430146"/>
    </source>
</evidence>
<evidence type="ECO:0000256" key="1">
    <source>
        <dbReference type="SAM" id="SignalP"/>
    </source>
</evidence>
<feature type="chain" id="PRO_5039363575" evidence="1">
    <location>
        <begin position="32"/>
        <end position="109"/>
    </location>
</feature>
<dbReference type="EMBL" id="CACSIP010000038">
    <property type="protein sequence ID" value="CAA0130115.1"/>
    <property type="molecule type" value="Genomic_DNA"/>
</dbReference>
<dbReference type="AlphaFoldDB" id="A0A5S9R5C3"/>
<dbReference type="RefSeq" id="WP_159233626.1">
    <property type="nucleotide sequence ID" value="NZ_CACSIP010000038.1"/>
</dbReference>
<reference evidence="2 3" key="1">
    <citation type="submission" date="2019-11" db="EMBL/GenBank/DDBJ databases">
        <authorList>
            <person name="Holert J."/>
        </authorList>
    </citation>
    <scope>NUCLEOTIDE SEQUENCE [LARGE SCALE GENOMIC DNA]</scope>
    <source>
        <strain evidence="2">BC8_1</strain>
    </source>
</reference>
<organism evidence="2 3">
    <name type="scientific">Mycolicibacterium vanbaalenii</name>
    <name type="common">Mycobacterium vanbaalenii</name>
    <dbReference type="NCBI Taxonomy" id="110539"/>
    <lineage>
        <taxon>Bacteria</taxon>
        <taxon>Bacillati</taxon>
        <taxon>Actinomycetota</taxon>
        <taxon>Actinomycetes</taxon>
        <taxon>Mycobacteriales</taxon>
        <taxon>Mycobacteriaceae</taxon>
        <taxon>Mycolicibacterium</taxon>
    </lineage>
</organism>